<dbReference type="GO" id="GO:0003723">
    <property type="term" value="F:RNA binding"/>
    <property type="evidence" value="ECO:0007669"/>
    <property type="project" value="InterPro"/>
</dbReference>
<evidence type="ECO:0000256" key="1">
    <source>
        <dbReference type="RuleBase" id="RU361178"/>
    </source>
</evidence>
<dbReference type="Pfam" id="PF02171">
    <property type="entry name" value="Piwi"/>
    <property type="match status" value="1"/>
</dbReference>
<dbReference type="Gene3D" id="3.40.50.2300">
    <property type="match status" value="1"/>
</dbReference>
<evidence type="ECO:0000259" key="3">
    <source>
        <dbReference type="PROSITE" id="PS50822"/>
    </source>
</evidence>
<dbReference type="PROSITE" id="PS50821">
    <property type="entry name" value="PAZ"/>
    <property type="match status" value="1"/>
</dbReference>
<dbReference type="STRING" id="670483.S7QLI1"/>
<dbReference type="GeneID" id="19303218"/>
<protein>
    <submittedName>
        <fullName evidence="4">Piwi-domain-containing protein</fullName>
    </submittedName>
</protein>
<evidence type="ECO:0000313" key="4">
    <source>
        <dbReference type="EMBL" id="EPQ60238.1"/>
    </source>
</evidence>
<comment type="similarity">
    <text evidence="1">Belongs to the argonaute family.</text>
</comment>
<dbReference type="KEGG" id="gtr:GLOTRDRAFT_134956"/>
<dbReference type="EMBL" id="KB469296">
    <property type="protein sequence ID" value="EPQ60238.1"/>
    <property type="molecule type" value="Genomic_DNA"/>
</dbReference>
<dbReference type="PANTHER" id="PTHR22891">
    <property type="entry name" value="EUKARYOTIC TRANSLATION INITIATION FACTOR 2C"/>
    <property type="match status" value="1"/>
</dbReference>
<name>S7QLI1_GLOTA</name>
<dbReference type="Gene3D" id="2.170.260.10">
    <property type="entry name" value="paz domain"/>
    <property type="match status" value="1"/>
</dbReference>
<dbReference type="AlphaFoldDB" id="S7QLI1"/>
<dbReference type="SMART" id="SM00949">
    <property type="entry name" value="PAZ"/>
    <property type="match status" value="1"/>
</dbReference>
<dbReference type="Proteomes" id="UP000030669">
    <property type="component" value="Unassembled WGS sequence"/>
</dbReference>
<evidence type="ECO:0000313" key="5">
    <source>
        <dbReference type="Proteomes" id="UP000030669"/>
    </source>
</evidence>
<dbReference type="SMART" id="SM00950">
    <property type="entry name" value="Piwi"/>
    <property type="match status" value="1"/>
</dbReference>
<dbReference type="Pfam" id="PF02170">
    <property type="entry name" value="PAZ"/>
    <property type="match status" value="1"/>
</dbReference>
<dbReference type="CDD" id="cd02846">
    <property type="entry name" value="PAZ_argonaute_like"/>
    <property type="match status" value="1"/>
</dbReference>
<dbReference type="HOGENOM" id="CLU_004544_4_3_1"/>
<dbReference type="InterPro" id="IPR012337">
    <property type="entry name" value="RNaseH-like_sf"/>
</dbReference>
<proteinExistence type="inferred from homology"/>
<gene>
    <name evidence="4" type="ORF">GLOTRDRAFT_134956</name>
</gene>
<dbReference type="SUPFAM" id="SSF101690">
    <property type="entry name" value="PAZ domain"/>
    <property type="match status" value="1"/>
</dbReference>
<dbReference type="InterPro" id="IPR003100">
    <property type="entry name" value="PAZ_dom"/>
</dbReference>
<evidence type="ECO:0000259" key="2">
    <source>
        <dbReference type="PROSITE" id="PS50821"/>
    </source>
</evidence>
<keyword evidence="5" id="KW-1185">Reference proteome</keyword>
<reference evidence="4 5" key="1">
    <citation type="journal article" date="2012" name="Science">
        <title>The Paleozoic origin of enzymatic lignin decomposition reconstructed from 31 fungal genomes.</title>
        <authorList>
            <person name="Floudas D."/>
            <person name="Binder M."/>
            <person name="Riley R."/>
            <person name="Barry K."/>
            <person name="Blanchette R.A."/>
            <person name="Henrissat B."/>
            <person name="Martinez A.T."/>
            <person name="Otillar R."/>
            <person name="Spatafora J.W."/>
            <person name="Yadav J.S."/>
            <person name="Aerts A."/>
            <person name="Benoit I."/>
            <person name="Boyd A."/>
            <person name="Carlson A."/>
            <person name="Copeland A."/>
            <person name="Coutinho P.M."/>
            <person name="de Vries R.P."/>
            <person name="Ferreira P."/>
            <person name="Findley K."/>
            <person name="Foster B."/>
            <person name="Gaskell J."/>
            <person name="Glotzer D."/>
            <person name="Gorecki P."/>
            <person name="Heitman J."/>
            <person name="Hesse C."/>
            <person name="Hori C."/>
            <person name="Igarashi K."/>
            <person name="Jurgens J.A."/>
            <person name="Kallen N."/>
            <person name="Kersten P."/>
            <person name="Kohler A."/>
            <person name="Kuees U."/>
            <person name="Kumar T.K.A."/>
            <person name="Kuo A."/>
            <person name="LaButti K."/>
            <person name="Larrondo L.F."/>
            <person name="Lindquist E."/>
            <person name="Ling A."/>
            <person name="Lombard V."/>
            <person name="Lucas S."/>
            <person name="Lundell T."/>
            <person name="Martin R."/>
            <person name="McLaughlin D.J."/>
            <person name="Morgenstern I."/>
            <person name="Morin E."/>
            <person name="Murat C."/>
            <person name="Nagy L.G."/>
            <person name="Nolan M."/>
            <person name="Ohm R.A."/>
            <person name="Patyshakuliyeva A."/>
            <person name="Rokas A."/>
            <person name="Ruiz-Duenas F.J."/>
            <person name="Sabat G."/>
            <person name="Salamov A."/>
            <person name="Samejima M."/>
            <person name="Schmutz J."/>
            <person name="Slot J.C."/>
            <person name="St John F."/>
            <person name="Stenlid J."/>
            <person name="Sun H."/>
            <person name="Sun S."/>
            <person name="Syed K."/>
            <person name="Tsang A."/>
            <person name="Wiebenga A."/>
            <person name="Young D."/>
            <person name="Pisabarro A."/>
            <person name="Eastwood D.C."/>
            <person name="Martin F."/>
            <person name="Cullen D."/>
            <person name="Grigoriev I.V."/>
            <person name="Hibbett D.S."/>
        </authorList>
    </citation>
    <scope>NUCLEOTIDE SEQUENCE [LARGE SCALE GENOMIC DNA]</scope>
    <source>
        <strain evidence="4 5">ATCC 11539</strain>
    </source>
</reference>
<dbReference type="Pfam" id="PF08699">
    <property type="entry name" value="ArgoL1"/>
    <property type="match status" value="1"/>
</dbReference>
<dbReference type="RefSeq" id="XP_007860693.1">
    <property type="nucleotide sequence ID" value="XM_007862502.1"/>
</dbReference>
<dbReference type="eggNOG" id="KOG1041">
    <property type="taxonomic scope" value="Eukaryota"/>
</dbReference>
<sequence length="747" mass="84464">MLYTRPDPQHPIRRPTSVNIRVTFAKQVQKTYLEIIYNGRGAADLLSGRPFEHEEATTALNALNVIFQQAPSTAGSVRDGRRLFPRAAQHSRPIGPFHMVQGYFQSVRPIPRALMVNVDVVTGLQIRVSDLTTFAAEYLEVTLQRLRDISGQDLQKLRYALKGLRIETTNGSRPKRYVISDLVRQAGRYQFDKGATKLTVAEHYLQAYQIRLRYPDMVGVKIRHRGDHDTILPFEVCKLVIPQVYKKQPPPRMQAEIVRYAVKDPLDRMQAIRDARNALAYDASVALAGAGLSVAGDLQRLRGRLLFAPDLEFGNQAKLTFRPQETGVWNVTKYQFAVPMAIKTWVIINLSSLQDAVVHALGQELRNAMNARGMYVQQPPLLDRMASPDSETMKRAFLSRPKPDLAIFILPRNSPDLYRLVKRLGDIDLGLVTQCVTEGKSYNNQYCNNLALKINVKLGGVNSFVRSPIMNNLKDIRVMALGADVSHPTDLSQPSVASLVSSWDDHCSKYVASISIQRPRQEVIENMQSMVERALRCYQENHGKQLPRLLLFYRDGVSEGEYRTLALTEVNAIKAACHKVCEEARTRDIPHLAFVIVGKRHHIRFFPGNEGAADRTRNCRSGLVVDKEISHPTEFNYYLQSQPGLKGTSRPSHYVVIINSKRLSPDILQQLSYGLCFAYARATRAVSIPAPVYYADLVCRRARFHFDDRVSLHADYGSDTSGPFDLHFWQQHFTPANGNMANTMYFV</sequence>
<dbReference type="InterPro" id="IPR036397">
    <property type="entry name" value="RNaseH_sf"/>
</dbReference>
<dbReference type="OMA" id="CHSANCK"/>
<accession>S7QLI1</accession>
<dbReference type="InterPro" id="IPR003165">
    <property type="entry name" value="Piwi"/>
</dbReference>
<feature type="domain" description="PAZ" evidence="2">
    <location>
        <begin position="130"/>
        <end position="241"/>
    </location>
</feature>
<dbReference type="OrthoDB" id="10252740at2759"/>
<feature type="domain" description="Piwi" evidence="3">
    <location>
        <begin position="405"/>
        <end position="707"/>
    </location>
</feature>
<dbReference type="PROSITE" id="PS50822">
    <property type="entry name" value="PIWI"/>
    <property type="match status" value="1"/>
</dbReference>
<dbReference type="InterPro" id="IPR014811">
    <property type="entry name" value="ArgoL1"/>
</dbReference>
<dbReference type="Gene3D" id="3.30.420.10">
    <property type="entry name" value="Ribonuclease H-like superfamily/Ribonuclease H"/>
    <property type="match status" value="1"/>
</dbReference>
<dbReference type="InterPro" id="IPR036085">
    <property type="entry name" value="PAZ_dom_sf"/>
</dbReference>
<dbReference type="SUPFAM" id="SSF53098">
    <property type="entry name" value="Ribonuclease H-like"/>
    <property type="match status" value="1"/>
</dbReference>
<organism evidence="4 5">
    <name type="scientific">Gloeophyllum trabeum (strain ATCC 11539 / FP-39264 / Madison 617)</name>
    <name type="common">Brown rot fungus</name>
    <dbReference type="NCBI Taxonomy" id="670483"/>
    <lineage>
        <taxon>Eukaryota</taxon>
        <taxon>Fungi</taxon>
        <taxon>Dikarya</taxon>
        <taxon>Basidiomycota</taxon>
        <taxon>Agaricomycotina</taxon>
        <taxon>Agaricomycetes</taxon>
        <taxon>Gloeophyllales</taxon>
        <taxon>Gloeophyllaceae</taxon>
        <taxon>Gloeophyllum</taxon>
    </lineage>
</organism>